<keyword evidence="2" id="KW-1133">Transmembrane helix</keyword>
<keyword evidence="2" id="KW-0812">Transmembrane</keyword>
<proteinExistence type="predicted"/>
<feature type="region of interest" description="Disordered" evidence="1">
    <location>
        <begin position="1"/>
        <end position="27"/>
    </location>
</feature>
<evidence type="ECO:0000313" key="5">
    <source>
        <dbReference type="Proteomes" id="UP000664702"/>
    </source>
</evidence>
<organism evidence="3">
    <name type="scientific">Bradyrhizobium barranii subsp. barranii</name>
    <dbReference type="NCBI Taxonomy" id="2823807"/>
    <lineage>
        <taxon>Bacteria</taxon>
        <taxon>Pseudomonadati</taxon>
        <taxon>Pseudomonadota</taxon>
        <taxon>Alphaproteobacteria</taxon>
        <taxon>Hyphomicrobiales</taxon>
        <taxon>Nitrobacteraceae</taxon>
        <taxon>Bradyrhizobium</taxon>
        <taxon>Bradyrhizobium barranii</taxon>
    </lineage>
</organism>
<reference evidence="3" key="1">
    <citation type="submission" date="2021-03" db="EMBL/GenBank/DDBJ databases">
        <title>Whole Genome Sequence of Bradyrhizobium sp. Strain 144S4.</title>
        <authorList>
            <person name="Bromfield E.S.P."/>
            <person name="Cloutier S."/>
        </authorList>
    </citation>
    <scope>NUCLEOTIDE SEQUENCE [LARGE SCALE GENOMIC DNA]</scope>
    <source>
        <strain evidence="3">144S4</strain>
    </source>
</reference>
<accession>A0A939M695</accession>
<reference evidence="4 5" key="2">
    <citation type="journal article" date="2022" name="Int. J. Syst. Evol. Microbiol.">
        <title>Strains of Bradyrhizobium barranii sp. nov. associated with legumes native to Canada are symbionts of soybeans and belong to different subspecies (subsp. barranii subsp. nov. and subsp. apii subsp. nov.) and symbiovars (sv. glycinearum and sv. septentrionale).</title>
        <authorList>
            <person name="Bromfield E.S.P."/>
            <person name="Cloutier S."/>
            <person name="Wasai-Hara S."/>
            <person name="Minamisawa K."/>
        </authorList>
    </citation>
    <scope>NUCLEOTIDE SEQUENCE [LARGE SCALE GENOMIC DNA]</scope>
    <source>
        <strain evidence="4 5">144S4</strain>
    </source>
</reference>
<protein>
    <submittedName>
        <fullName evidence="3">Uncharacterized protein</fullName>
    </submittedName>
</protein>
<dbReference type="KEGG" id="bban:J4G43_022685"/>
<feature type="compositionally biased region" description="Gly residues" evidence="1">
    <location>
        <begin position="1"/>
        <end position="15"/>
    </location>
</feature>
<name>A0A939M695_9BRAD</name>
<gene>
    <name evidence="4" type="ORF">J4G43_022685</name>
    <name evidence="3" type="ORF">J4G43_24710</name>
</gene>
<keyword evidence="2" id="KW-0472">Membrane</keyword>
<evidence type="ECO:0000256" key="2">
    <source>
        <dbReference type="SAM" id="Phobius"/>
    </source>
</evidence>
<dbReference type="EMBL" id="CP086136">
    <property type="protein sequence ID" value="UEM16771.1"/>
    <property type="molecule type" value="Genomic_DNA"/>
</dbReference>
<dbReference type="RefSeq" id="WP_208086357.1">
    <property type="nucleotide sequence ID" value="NZ_CP086136.1"/>
</dbReference>
<dbReference type="Proteomes" id="UP000664702">
    <property type="component" value="Chromosome"/>
</dbReference>
<dbReference type="AlphaFoldDB" id="A0A939M695"/>
<sequence>MGWANGGGRPAGQGPSGSSAPGKPQIRSASGHAAYAIWGRDLLKQIPWFQPFFDWIEPWEVTLYKKSQTILFARLKMISGVVLMVLTQAGTIDLTPIMPLVPDAYEPYLRIAFNLLPLVLTLMGAVDEKLRNATTLPIEVVAVTDKDVAENPKVAAAVQAAVVAKTEAVAVVQEAKAA</sequence>
<dbReference type="EMBL" id="JAGEMI010000001">
    <property type="protein sequence ID" value="MBO1864001.1"/>
    <property type="molecule type" value="Genomic_DNA"/>
</dbReference>
<feature type="transmembrane region" description="Helical" evidence="2">
    <location>
        <begin position="107"/>
        <end position="126"/>
    </location>
</feature>
<evidence type="ECO:0000256" key="1">
    <source>
        <dbReference type="SAM" id="MobiDB-lite"/>
    </source>
</evidence>
<evidence type="ECO:0000313" key="3">
    <source>
        <dbReference type="EMBL" id="MBO1864001.1"/>
    </source>
</evidence>
<evidence type="ECO:0000313" key="4">
    <source>
        <dbReference type="EMBL" id="UEM16771.1"/>
    </source>
</evidence>
<feature type="transmembrane region" description="Helical" evidence="2">
    <location>
        <begin position="75"/>
        <end position="95"/>
    </location>
</feature>